<evidence type="ECO:0000256" key="1">
    <source>
        <dbReference type="SAM" id="SignalP"/>
    </source>
</evidence>
<feature type="chain" id="PRO_5038710971" evidence="1">
    <location>
        <begin position="22"/>
        <end position="707"/>
    </location>
</feature>
<protein>
    <submittedName>
        <fullName evidence="2">Uncharacterized protein</fullName>
    </submittedName>
</protein>
<feature type="signal peptide" evidence="1">
    <location>
        <begin position="1"/>
        <end position="21"/>
    </location>
</feature>
<keyword evidence="1" id="KW-0732">Signal</keyword>
<dbReference type="Proteomes" id="UP000650466">
    <property type="component" value="Unassembled WGS sequence"/>
</dbReference>
<keyword evidence="3" id="KW-1185">Reference proteome</keyword>
<evidence type="ECO:0000313" key="3">
    <source>
        <dbReference type="Proteomes" id="UP000650466"/>
    </source>
</evidence>
<sequence length="707" mass="77526">MKWTLWAKLGLAAVLALSAVAASIRPMTAAAADKPEAAPVTESSGPRIVLGTEQVLEVSNTRLFKHDAPSVCSFEVIIRNGGGADLLLDEYYFVVKTRSGNVLDFKLLPEDQDRKIVPAGAVGVYRFYGTVANGIDAGGLILEAGRWDFDSDSLIVPLGSVALSDAPARHEEKEVEVNARNASLQGSISGVAWRSSGKNNEATWTITFRNSDTIPAELPEWSFWLKTSEDHVYSMAPDRRPEGQTIEPGADISFILTATLPAESDLSHAGLVLTRTISEAGNTAKVHVPAAYLPIPADAIGTEAGETRTVTAAEGKFTAALESLHRWPWDDRDLISAAITLTNVSDAAVPVPQLQGTFLADDTEEWPAQTVRTDSLRLLQPGQSIRLFLQANLDHEEIVRSWDILLQETIVSDGKTQTVHRTEWSKQSAVSAKEIDAGKETDMSGIGGKWAYTATAPTSYESTTGHLITVRVDAVNRDKRYNPVAKWVAQFMTADGTVYPAEVEVTDQRVIPQGNASLTAWTALPKGADTKGLKLMLGLAVTGGKLSGSKDTPDSFLQATVFRLPDKSDKPADNLNELALYPYTLKITEIDRPYWFYNDKRAIFEFSFSFDYTLQKDLSVVSEMNKRRIIVELLDGNGDHIHEKTYALEPEDAGDSGWEVGSETEKWKIDINDLSINTTQYMVNIYEEFLPGYRRLLGSTTTDKITY</sequence>
<gene>
    <name evidence="2" type="ORF">ICC18_07495</name>
</gene>
<dbReference type="EMBL" id="JACVVD010000002">
    <property type="protein sequence ID" value="MBD0379952.1"/>
    <property type="molecule type" value="Genomic_DNA"/>
</dbReference>
<proteinExistence type="predicted"/>
<organism evidence="2 3">
    <name type="scientific">Paenibacillus sedimenti</name>
    <dbReference type="NCBI Taxonomy" id="2770274"/>
    <lineage>
        <taxon>Bacteria</taxon>
        <taxon>Bacillati</taxon>
        <taxon>Bacillota</taxon>
        <taxon>Bacilli</taxon>
        <taxon>Bacillales</taxon>
        <taxon>Paenibacillaceae</taxon>
        <taxon>Paenibacillus</taxon>
    </lineage>
</organism>
<dbReference type="RefSeq" id="WP_188173729.1">
    <property type="nucleotide sequence ID" value="NZ_JACVVD010000002.1"/>
</dbReference>
<reference evidence="2" key="1">
    <citation type="submission" date="2020-09" db="EMBL/GenBank/DDBJ databases">
        <title>Draft Genome Sequence of Paenibacillus sp. WST5.</title>
        <authorList>
            <person name="Bao Z."/>
        </authorList>
    </citation>
    <scope>NUCLEOTIDE SEQUENCE</scope>
    <source>
        <strain evidence="2">WST5</strain>
    </source>
</reference>
<evidence type="ECO:0000313" key="2">
    <source>
        <dbReference type="EMBL" id="MBD0379952.1"/>
    </source>
</evidence>
<comment type="caution">
    <text evidence="2">The sequence shown here is derived from an EMBL/GenBank/DDBJ whole genome shotgun (WGS) entry which is preliminary data.</text>
</comment>
<name>A0A926KLD8_9BACL</name>
<accession>A0A926KLD8</accession>
<dbReference type="AlphaFoldDB" id="A0A926KLD8"/>